<dbReference type="InterPro" id="IPR027005">
    <property type="entry name" value="PMT-like"/>
</dbReference>
<feature type="transmembrane region" description="Helical" evidence="15">
    <location>
        <begin position="562"/>
        <end position="583"/>
    </location>
</feature>
<feature type="transmembrane region" description="Helical" evidence="15">
    <location>
        <begin position="502"/>
        <end position="523"/>
    </location>
</feature>
<evidence type="ECO:0000259" key="16">
    <source>
        <dbReference type="PROSITE" id="PS50919"/>
    </source>
</evidence>
<name>A0ABQ9E669_TEGGR</name>
<evidence type="ECO:0000256" key="14">
    <source>
        <dbReference type="SAM" id="MobiDB-lite"/>
    </source>
</evidence>
<evidence type="ECO:0000256" key="1">
    <source>
        <dbReference type="ARBA" id="ARBA00004477"/>
    </source>
</evidence>
<dbReference type="Pfam" id="PF02366">
    <property type="entry name" value="PMT"/>
    <property type="match status" value="1"/>
</dbReference>
<evidence type="ECO:0000256" key="15">
    <source>
        <dbReference type="SAM" id="Phobius"/>
    </source>
</evidence>
<feature type="domain" description="MIR" evidence="16">
    <location>
        <begin position="323"/>
        <end position="380"/>
    </location>
</feature>
<feature type="transmembrane region" description="Helical" evidence="15">
    <location>
        <begin position="167"/>
        <end position="186"/>
    </location>
</feature>
<keyword evidence="9" id="KW-0256">Endoplasmic reticulum</keyword>
<sequence>MIATRLGDGSPIPSSLDENRRSVRGQRSKPFSVQFEIDIMQFILFVAALGTRMWQFDELHFGKFLSLYLQRIFFFDLHPPLGKMLLALAGGFSGFEGDISLDRIGAEYSANVPVYQLRFLPAMMGSFVVPLVYQIAVELGMSRWAAVLAGAFIVLDNAMLVQSRFMLMEGMLLFFQCLAVYSFLKFRNLSHREFSVQWWFWLCLTGVAFTCTLSIKYLGFFTALLLVVLAFKDFWHMLADITKSDFSLGGLAALTKGQPVHVAFGSQITLRHTHDTSPGKPCWLHSHLHLYPSGTRMVEGAVINNRSPVTHLKMETMVIDDPPKPVKHGDIIQLVHGITSRALNSHDVAAPLTPENQEVSCYIDYNVSMPTQNLWRVLTKKQKTRGLEKDQQTRDLAEAEMIPLAPTELSFWTKFKELQIKMFMSNSDIDMEHKYSSCPLDWPFATRNVAYWMNPKNNAQIHLLGNPVIWCCASLSIFLYIAVFCVYLMRRRRGMYLFSGEWQHFMFVGQLLVGGYLLHYLPYFLTDRTLFLHSYLPSVVYKVLVLAAILDHLYIVSFRVSYLPLFISYLCLAVFTAALWVFIQLSVFSYGNNGLSPEEIKNLMWKDSWDFLYPIK</sequence>
<dbReference type="InterPro" id="IPR016093">
    <property type="entry name" value="MIR_motif"/>
</dbReference>
<dbReference type="EMBL" id="JARBDR010000919">
    <property type="protein sequence ID" value="KAJ8300903.1"/>
    <property type="molecule type" value="Genomic_DNA"/>
</dbReference>
<keyword evidence="11 15" id="KW-0472">Membrane</keyword>
<comment type="catalytic activity">
    <reaction evidence="12">
        <text>a di-trans,poly-cis-dolichyl beta-D-mannosyl phosphate + L-threonyl-[protein] = 3-O-(alpha-D-mannosyl)-L-threonyl-[protein] + a di-trans,poly-cis-dolichyl phosphate + H(+)</text>
        <dbReference type="Rhea" id="RHEA:53396"/>
        <dbReference type="Rhea" id="RHEA-COMP:11060"/>
        <dbReference type="Rhea" id="RHEA-COMP:13547"/>
        <dbReference type="Rhea" id="RHEA-COMP:19498"/>
        <dbReference type="Rhea" id="RHEA-COMP:19501"/>
        <dbReference type="ChEBI" id="CHEBI:15378"/>
        <dbReference type="ChEBI" id="CHEBI:30013"/>
        <dbReference type="ChEBI" id="CHEBI:57683"/>
        <dbReference type="ChEBI" id="CHEBI:58211"/>
        <dbReference type="ChEBI" id="CHEBI:137323"/>
        <dbReference type="EC" id="2.4.1.109"/>
    </reaction>
</comment>
<feature type="transmembrane region" description="Helical" evidence="15">
    <location>
        <begin position="467"/>
        <end position="490"/>
    </location>
</feature>
<evidence type="ECO:0000256" key="2">
    <source>
        <dbReference type="ARBA" id="ARBA00004922"/>
    </source>
</evidence>
<feature type="non-terminal residue" evidence="17">
    <location>
        <position position="616"/>
    </location>
</feature>
<comment type="subcellular location">
    <subcellularLocation>
        <location evidence="1">Endoplasmic reticulum membrane</location>
        <topology evidence="1">Multi-pass membrane protein</topology>
    </subcellularLocation>
</comment>
<dbReference type="Pfam" id="PF16192">
    <property type="entry name" value="PMT_4TMC"/>
    <property type="match status" value="1"/>
</dbReference>
<feature type="transmembrane region" description="Helical" evidence="15">
    <location>
        <begin position="72"/>
        <end position="95"/>
    </location>
</feature>
<feature type="transmembrane region" description="Helical" evidence="15">
    <location>
        <begin position="115"/>
        <end position="137"/>
    </location>
</feature>
<feature type="transmembrane region" description="Helical" evidence="15">
    <location>
        <begin position="535"/>
        <end position="555"/>
    </location>
</feature>
<feature type="region of interest" description="Disordered" evidence="14">
    <location>
        <begin position="1"/>
        <end position="23"/>
    </location>
</feature>
<dbReference type="InterPro" id="IPR003342">
    <property type="entry name" value="ArnT-like_N"/>
</dbReference>
<dbReference type="InterPro" id="IPR036300">
    <property type="entry name" value="MIR_dom_sf"/>
</dbReference>
<dbReference type="Proteomes" id="UP001217089">
    <property type="component" value="Unassembled WGS sequence"/>
</dbReference>
<keyword evidence="5" id="KW-0328">Glycosyltransferase</keyword>
<dbReference type="PANTHER" id="PTHR10050:SF51">
    <property type="entry name" value="PROTEIN O-MANNOSYL-TRANSFERASE 1"/>
    <property type="match status" value="1"/>
</dbReference>
<evidence type="ECO:0000256" key="6">
    <source>
        <dbReference type="ARBA" id="ARBA00022679"/>
    </source>
</evidence>
<evidence type="ECO:0000313" key="18">
    <source>
        <dbReference type="Proteomes" id="UP001217089"/>
    </source>
</evidence>
<evidence type="ECO:0000256" key="5">
    <source>
        <dbReference type="ARBA" id="ARBA00022676"/>
    </source>
</evidence>
<evidence type="ECO:0000256" key="13">
    <source>
        <dbReference type="ARBA" id="ARBA00045102"/>
    </source>
</evidence>
<keyword evidence="18" id="KW-1185">Reference proteome</keyword>
<evidence type="ECO:0000256" key="11">
    <source>
        <dbReference type="ARBA" id="ARBA00023136"/>
    </source>
</evidence>
<comment type="catalytic activity">
    <reaction evidence="13">
        <text>a di-trans,poly-cis-dolichyl beta-D-mannosyl phosphate + L-seryl-[protein] = 3-O-(alpha-D-mannosyl)-L-seryl-[protein] + a di-trans,poly-cis-dolichyl phosphate + H(+)</text>
        <dbReference type="Rhea" id="RHEA:17377"/>
        <dbReference type="Rhea" id="RHEA-COMP:9863"/>
        <dbReference type="Rhea" id="RHEA-COMP:13546"/>
        <dbReference type="Rhea" id="RHEA-COMP:19498"/>
        <dbReference type="Rhea" id="RHEA-COMP:19501"/>
        <dbReference type="ChEBI" id="CHEBI:15378"/>
        <dbReference type="ChEBI" id="CHEBI:29999"/>
        <dbReference type="ChEBI" id="CHEBI:57683"/>
        <dbReference type="ChEBI" id="CHEBI:58211"/>
        <dbReference type="ChEBI" id="CHEBI:137321"/>
        <dbReference type="EC" id="2.4.1.109"/>
    </reaction>
</comment>
<organism evidence="17 18">
    <name type="scientific">Tegillarca granosa</name>
    <name type="common">Malaysian cockle</name>
    <name type="synonym">Anadara granosa</name>
    <dbReference type="NCBI Taxonomy" id="220873"/>
    <lineage>
        <taxon>Eukaryota</taxon>
        <taxon>Metazoa</taxon>
        <taxon>Spiralia</taxon>
        <taxon>Lophotrochozoa</taxon>
        <taxon>Mollusca</taxon>
        <taxon>Bivalvia</taxon>
        <taxon>Autobranchia</taxon>
        <taxon>Pteriomorphia</taxon>
        <taxon>Arcoida</taxon>
        <taxon>Arcoidea</taxon>
        <taxon>Arcidae</taxon>
        <taxon>Tegillarca</taxon>
    </lineage>
</organism>
<dbReference type="SUPFAM" id="SSF82109">
    <property type="entry name" value="MIR domain"/>
    <property type="match status" value="1"/>
</dbReference>
<reference evidence="17 18" key="1">
    <citation type="submission" date="2022-12" db="EMBL/GenBank/DDBJ databases">
        <title>Chromosome-level genome of Tegillarca granosa.</title>
        <authorList>
            <person name="Kim J."/>
        </authorList>
    </citation>
    <scope>NUCLEOTIDE SEQUENCE [LARGE SCALE GENOMIC DNA]</scope>
    <source>
        <strain evidence="17">Teg-2019</strain>
        <tissue evidence="17">Adductor muscle</tissue>
    </source>
</reference>
<accession>A0ABQ9E669</accession>
<dbReference type="PROSITE" id="PS50919">
    <property type="entry name" value="MIR"/>
    <property type="match status" value="1"/>
</dbReference>
<comment type="similarity">
    <text evidence="3">Belongs to the glycosyltransferase 39 family.</text>
</comment>
<feature type="transmembrane region" description="Helical" evidence="15">
    <location>
        <begin position="144"/>
        <end position="161"/>
    </location>
</feature>
<keyword evidence="6" id="KW-0808">Transferase</keyword>
<evidence type="ECO:0000313" key="17">
    <source>
        <dbReference type="EMBL" id="KAJ8300903.1"/>
    </source>
</evidence>
<comment type="pathway">
    <text evidence="2">Protein modification; protein glycosylation.</text>
</comment>
<dbReference type="Gene3D" id="2.80.10.50">
    <property type="match status" value="1"/>
</dbReference>
<comment type="caution">
    <text evidence="17">The sequence shown here is derived from an EMBL/GenBank/DDBJ whole genome shotgun (WGS) entry which is preliminary data.</text>
</comment>
<gene>
    <name evidence="17" type="ORF">KUTeg_022422</name>
</gene>
<evidence type="ECO:0000256" key="8">
    <source>
        <dbReference type="ARBA" id="ARBA00022737"/>
    </source>
</evidence>
<dbReference type="PANTHER" id="PTHR10050">
    <property type="entry name" value="DOLICHYL-PHOSPHATE-MANNOSE--PROTEIN MANNOSYLTRANSFERASE"/>
    <property type="match status" value="1"/>
</dbReference>
<keyword evidence="8" id="KW-0677">Repeat</keyword>
<dbReference type="InterPro" id="IPR032421">
    <property type="entry name" value="PMT_4TMC"/>
</dbReference>
<dbReference type="SMART" id="SM00472">
    <property type="entry name" value="MIR"/>
    <property type="match status" value="1"/>
</dbReference>
<evidence type="ECO:0000256" key="10">
    <source>
        <dbReference type="ARBA" id="ARBA00022989"/>
    </source>
</evidence>
<evidence type="ECO:0000256" key="9">
    <source>
        <dbReference type="ARBA" id="ARBA00022824"/>
    </source>
</evidence>
<evidence type="ECO:0000256" key="12">
    <source>
        <dbReference type="ARBA" id="ARBA00045085"/>
    </source>
</evidence>
<feature type="transmembrane region" description="Helical" evidence="15">
    <location>
        <begin position="198"/>
        <end position="231"/>
    </location>
</feature>
<dbReference type="EC" id="2.4.1.109" evidence="4"/>
<evidence type="ECO:0000256" key="3">
    <source>
        <dbReference type="ARBA" id="ARBA00007222"/>
    </source>
</evidence>
<proteinExistence type="inferred from homology"/>
<keyword evidence="7 15" id="KW-0812">Transmembrane</keyword>
<evidence type="ECO:0000256" key="7">
    <source>
        <dbReference type="ARBA" id="ARBA00022692"/>
    </source>
</evidence>
<keyword evidence="10 15" id="KW-1133">Transmembrane helix</keyword>
<protein>
    <recommendedName>
        <fullName evidence="4">dolichyl-phosphate-mannose--protein mannosyltransferase</fullName>
        <ecNumber evidence="4">2.4.1.109</ecNumber>
    </recommendedName>
</protein>
<evidence type="ECO:0000256" key="4">
    <source>
        <dbReference type="ARBA" id="ARBA00012839"/>
    </source>
</evidence>